<dbReference type="InterPro" id="IPR046346">
    <property type="entry name" value="Aminoacid_DH-like_N_sf"/>
</dbReference>
<evidence type="ECO:0000256" key="9">
    <source>
        <dbReference type="ARBA" id="ARBA00023102"/>
    </source>
</evidence>
<dbReference type="PROSITE" id="PS00767">
    <property type="entry name" value="THF_DHG_CYH_2"/>
    <property type="match status" value="1"/>
</dbReference>
<keyword evidence="11 12" id="KW-0511">Multifunctional enzyme</keyword>
<dbReference type="InterPro" id="IPR000672">
    <property type="entry name" value="THF_DH/CycHdrlase"/>
</dbReference>
<evidence type="ECO:0000256" key="12">
    <source>
        <dbReference type="HAMAP-Rule" id="MF_01576"/>
    </source>
</evidence>
<dbReference type="NCBIfam" id="NF010783">
    <property type="entry name" value="PRK14186.1"/>
    <property type="match status" value="1"/>
</dbReference>
<dbReference type="Pfam" id="PF00763">
    <property type="entry name" value="THF_DHG_CYH"/>
    <property type="match status" value="1"/>
</dbReference>
<comment type="similarity">
    <text evidence="12">Belongs to the tetrahydrofolate dehydrogenase/cyclohydrolase family.</text>
</comment>
<evidence type="ECO:0000256" key="7">
    <source>
        <dbReference type="ARBA" id="ARBA00022857"/>
    </source>
</evidence>
<comment type="function">
    <text evidence="12">Catalyzes the oxidation of 5,10-methylenetetrahydrofolate to 5,10-methenyltetrahydrofolate and then the hydrolysis of 5,10-methenyltetrahydrofolate to 10-formyltetrahydrofolate.</text>
</comment>
<dbReference type="HAMAP" id="MF_01576">
    <property type="entry name" value="THF_DHG_CYH"/>
    <property type="match status" value="1"/>
</dbReference>
<dbReference type="FunFam" id="3.40.50.10860:FF:000005">
    <property type="entry name" value="C-1-tetrahydrofolate synthase, cytoplasmic, putative"/>
    <property type="match status" value="1"/>
</dbReference>
<accession>A0A1Z4N177</accession>
<protein>
    <recommendedName>
        <fullName evidence="12">Bifunctional protein FolD</fullName>
    </recommendedName>
    <domain>
        <recommendedName>
            <fullName evidence="12">Methylenetetrahydrofolate dehydrogenase</fullName>
            <ecNumber evidence="12">1.5.1.5</ecNumber>
        </recommendedName>
    </domain>
    <domain>
        <recommendedName>
            <fullName evidence="12">Methenyltetrahydrofolate cyclohydrolase</fullName>
            <ecNumber evidence="12">3.5.4.9</ecNumber>
        </recommendedName>
    </domain>
</protein>
<gene>
    <name evidence="12" type="primary">folD</name>
    <name evidence="15" type="ORF">NIES37_34600</name>
</gene>
<dbReference type="GO" id="GO:0000105">
    <property type="term" value="P:L-histidine biosynthetic process"/>
    <property type="evidence" value="ECO:0007669"/>
    <property type="project" value="UniProtKB-KW"/>
</dbReference>
<evidence type="ECO:0000256" key="5">
    <source>
        <dbReference type="ARBA" id="ARBA00022755"/>
    </source>
</evidence>
<dbReference type="PANTHER" id="PTHR48099:SF5">
    <property type="entry name" value="C-1-TETRAHYDROFOLATE SYNTHASE, CYTOPLASMIC"/>
    <property type="match status" value="1"/>
</dbReference>
<evidence type="ECO:0000259" key="14">
    <source>
        <dbReference type="Pfam" id="PF02882"/>
    </source>
</evidence>
<dbReference type="RefSeq" id="WP_096577632.1">
    <property type="nucleotide sequence ID" value="NZ_CAWNJS010000001.1"/>
</dbReference>
<dbReference type="Proteomes" id="UP000218785">
    <property type="component" value="Chromosome"/>
</dbReference>
<comment type="catalytic activity">
    <reaction evidence="12">
        <text>(6R)-5,10-methylene-5,6,7,8-tetrahydrofolate + NADP(+) = (6R)-5,10-methenyltetrahydrofolate + NADPH</text>
        <dbReference type="Rhea" id="RHEA:22812"/>
        <dbReference type="ChEBI" id="CHEBI:15636"/>
        <dbReference type="ChEBI" id="CHEBI:57455"/>
        <dbReference type="ChEBI" id="CHEBI:57783"/>
        <dbReference type="ChEBI" id="CHEBI:58349"/>
        <dbReference type="EC" id="1.5.1.5"/>
    </reaction>
</comment>
<dbReference type="CDD" id="cd01080">
    <property type="entry name" value="NAD_bind_m-THF_DH_Cyclohyd"/>
    <property type="match status" value="1"/>
</dbReference>
<dbReference type="EC" id="3.5.4.9" evidence="12"/>
<organism evidence="15 16">
    <name type="scientific">Tolypothrix tenuis PCC 7101</name>
    <dbReference type="NCBI Taxonomy" id="231146"/>
    <lineage>
        <taxon>Bacteria</taxon>
        <taxon>Bacillati</taxon>
        <taxon>Cyanobacteriota</taxon>
        <taxon>Cyanophyceae</taxon>
        <taxon>Nostocales</taxon>
        <taxon>Tolypothrichaceae</taxon>
        <taxon>Tolypothrix</taxon>
    </lineage>
</organism>
<dbReference type="Pfam" id="PF02882">
    <property type="entry name" value="THF_DHG_CYH_C"/>
    <property type="match status" value="1"/>
</dbReference>
<evidence type="ECO:0000256" key="6">
    <source>
        <dbReference type="ARBA" id="ARBA00022801"/>
    </source>
</evidence>
<keyword evidence="10 12" id="KW-0486">Methionine biosynthesis</keyword>
<dbReference type="SUPFAM" id="SSF53223">
    <property type="entry name" value="Aminoacid dehydrogenase-like, N-terminal domain"/>
    <property type="match status" value="1"/>
</dbReference>
<dbReference type="SUPFAM" id="SSF51735">
    <property type="entry name" value="NAD(P)-binding Rossmann-fold domains"/>
    <property type="match status" value="1"/>
</dbReference>
<keyword evidence="5 12" id="KW-0658">Purine biosynthesis</keyword>
<dbReference type="PRINTS" id="PR00085">
    <property type="entry name" value="THFDHDRGNASE"/>
</dbReference>
<keyword evidence="3 12" id="KW-0554">One-carbon metabolism</keyword>
<reference evidence="15 16" key="1">
    <citation type="submission" date="2017-06" db="EMBL/GenBank/DDBJ databases">
        <title>Genome sequencing of cyanobaciteial culture collection at National Institute for Environmental Studies (NIES).</title>
        <authorList>
            <person name="Hirose Y."/>
            <person name="Shimura Y."/>
            <person name="Fujisawa T."/>
            <person name="Nakamura Y."/>
            <person name="Kawachi M."/>
        </authorList>
    </citation>
    <scope>NUCLEOTIDE SEQUENCE [LARGE SCALE GENOMIC DNA]</scope>
    <source>
        <strain evidence="15 16">NIES-37</strain>
    </source>
</reference>
<dbReference type="InterPro" id="IPR020630">
    <property type="entry name" value="THF_DH/CycHdrlase_cat_dom"/>
</dbReference>
<feature type="domain" description="Tetrahydrofolate dehydrogenase/cyclohydrolase catalytic" evidence="13">
    <location>
        <begin position="9"/>
        <end position="124"/>
    </location>
</feature>
<feature type="binding site" evidence="12">
    <location>
        <begin position="169"/>
        <end position="171"/>
    </location>
    <ligand>
        <name>NADP(+)</name>
        <dbReference type="ChEBI" id="CHEBI:58349"/>
    </ligand>
</feature>
<comment type="pathway">
    <text evidence="1 12">One-carbon metabolism; tetrahydrofolate interconversion.</text>
</comment>
<comment type="catalytic activity">
    <reaction evidence="12">
        <text>(6R)-5,10-methenyltetrahydrofolate + H2O = (6R)-10-formyltetrahydrofolate + H(+)</text>
        <dbReference type="Rhea" id="RHEA:23700"/>
        <dbReference type="ChEBI" id="CHEBI:15377"/>
        <dbReference type="ChEBI" id="CHEBI:15378"/>
        <dbReference type="ChEBI" id="CHEBI:57455"/>
        <dbReference type="ChEBI" id="CHEBI:195366"/>
        <dbReference type="EC" id="3.5.4.9"/>
    </reaction>
</comment>
<dbReference type="GO" id="GO:0009086">
    <property type="term" value="P:methionine biosynthetic process"/>
    <property type="evidence" value="ECO:0007669"/>
    <property type="project" value="UniProtKB-KW"/>
</dbReference>
<evidence type="ECO:0000256" key="1">
    <source>
        <dbReference type="ARBA" id="ARBA00004777"/>
    </source>
</evidence>
<dbReference type="EC" id="1.5.1.5" evidence="12"/>
<evidence type="ECO:0000313" key="16">
    <source>
        <dbReference type="Proteomes" id="UP000218785"/>
    </source>
</evidence>
<dbReference type="PANTHER" id="PTHR48099">
    <property type="entry name" value="C-1-TETRAHYDROFOLATE SYNTHASE, CYTOPLASMIC-RELATED"/>
    <property type="match status" value="1"/>
</dbReference>
<dbReference type="NCBIfam" id="NF008058">
    <property type="entry name" value="PRK10792.1"/>
    <property type="match status" value="1"/>
</dbReference>
<feature type="domain" description="Tetrahydrofolate dehydrogenase/cyclohydrolase NAD(P)-binding" evidence="14">
    <location>
        <begin position="143"/>
        <end position="288"/>
    </location>
</feature>
<dbReference type="FunFam" id="3.40.50.720:FF:000006">
    <property type="entry name" value="Bifunctional protein FolD"/>
    <property type="match status" value="1"/>
</dbReference>
<comment type="subunit">
    <text evidence="2 12">Homodimer.</text>
</comment>
<dbReference type="InterPro" id="IPR020631">
    <property type="entry name" value="THF_DH/CycHdrlase_NAD-bd_dom"/>
</dbReference>
<sequence>METKTAKLLDGKTLAEKIQHKLLERIAELQPKIGRPPGLAVLMVGDNPASAAYVRNKEKACAKVGIASFGKHFPTQTTQAELEDAIAALNQDEQVDGILVQLPLPPHLDSIRLLHQIEPDKDVDGLHPVNMGRLVRQEAGLRSCTPAGVMRLLQEYKISLPGKQAVVVGRSILVGKPMALMLVDADATVTVAHSRSQDLKAIAQNADILISAVGIPGLITGEMVKPGAVVVDVGINRVTDASGKSRLVGDVHWESTAGVAEFITPVPGGVGPMTVAMLLQNTFASYLRRQGIKSDEL</sequence>
<keyword evidence="8 12" id="KW-0560">Oxidoreductase</keyword>
<dbReference type="InterPro" id="IPR020867">
    <property type="entry name" value="THF_DH/CycHdrlase_CS"/>
</dbReference>
<dbReference type="GO" id="GO:0004477">
    <property type="term" value="F:methenyltetrahydrofolate cyclohydrolase activity"/>
    <property type="evidence" value="ECO:0007669"/>
    <property type="project" value="UniProtKB-UniRule"/>
</dbReference>
<evidence type="ECO:0000256" key="2">
    <source>
        <dbReference type="ARBA" id="ARBA00011738"/>
    </source>
</evidence>
<evidence type="ECO:0000313" key="15">
    <source>
        <dbReference type="EMBL" id="BAY99477.1"/>
    </source>
</evidence>
<dbReference type="GO" id="GO:0035999">
    <property type="term" value="P:tetrahydrofolate interconversion"/>
    <property type="evidence" value="ECO:0007669"/>
    <property type="project" value="UniProtKB-UniRule"/>
</dbReference>
<keyword evidence="9 12" id="KW-0368">Histidine biosynthesis</keyword>
<evidence type="ECO:0000256" key="10">
    <source>
        <dbReference type="ARBA" id="ARBA00023167"/>
    </source>
</evidence>
<dbReference type="GO" id="GO:0006164">
    <property type="term" value="P:purine nucleotide biosynthetic process"/>
    <property type="evidence" value="ECO:0007669"/>
    <property type="project" value="UniProtKB-KW"/>
</dbReference>
<evidence type="ECO:0000256" key="8">
    <source>
        <dbReference type="ARBA" id="ARBA00023002"/>
    </source>
</evidence>
<proteinExistence type="inferred from homology"/>
<keyword evidence="16" id="KW-1185">Reference proteome</keyword>
<evidence type="ECO:0000256" key="3">
    <source>
        <dbReference type="ARBA" id="ARBA00022563"/>
    </source>
</evidence>
<comment type="caution">
    <text evidence="12">Lacks conserved residue(s) required for the propagation of feature annotation.</text>
</comment>
<dbReference type="EMBL" id="AP018248">
    <property type="protein sequence ID" value="BAY99477.1"/>
    <property type="molecule type" value="Genomic_DNA"/>
</dbReference>
<dbReference type="Gene3D" id="3.40.50.10860">
    <property type="entry name" value="Leucine Dehydrogenase, chain A, domain 1"/>
    <property type="match status" value="1"/>
</dbReference>
<keyword evidence="7 12" id="KW-0521">NADP</keyword>
<keyword evidence="4 12" id="KW-0028">Amino-acid biosynthesis</keyword>
<dbReference type="InterPro" id="IPR036291">
    <property type="entry name" value="NAD(P)-bd_dom_sf"/>
</dbReference>
<dbReference type="AlphaFoldDB" id="A0A1Z4N177"/>
<evidence type="ECO:0000256" key="11">
    <source>
        <dbReference type="ARBA" id="ARBA00023268"/>
    </source>
</evidence>
<keyword evidence="6 12" id="KW-0378">Hydrolase</keyword>
<dbReference type="KEGG" id="ttq:NIES37_34600"/>
<evidence type="ECO:0000256" key="4">
    <source>
        <dbReference type="ARBA" id="ARBA00022605"/>
    </source>
</evidence>
<dbReference type="GO" id="GO:0004488">
    <property type="term" value="F:methylenetetrahydrofolate dehydrogenase (NADP+) activity"/>
    <property type="evidence" value="ECO:0007669"/>
    <property type="project" value="UniProtKB-UniRule"/>
</dbReference>
<dbReference type="GO" id="GO:0005829">
    <property type="term" value="C:cytosol"/>
    <property type="evidence" value="ECO:0007669"/>
    <property type="project" value="TreeGrafter"/>
</dbReference>
<dbReference type="Gene3D" id="3.40.50.720">
    <property type="entry name" value="NAD(P)-binding Rossmann-like Domain"/>
    <property type="match status" value="1"/>
</dbReference>
<name>A0A1Z4N177_9CYAN</name>
<feature type="binding site" evidence="12">
    <location>
        <position position="235"/>
    </location>
    <ligand>
        <name>NADP(+)</name>
        <dbReference type="ChEBI" id="CHEBI:58349"/>
    </ligand>
</feature>
<dbReference type="UniPathway" id="UPA00193"/>
<evidence type="ECO:0000259" key="13">
    <source>
        <dbReference type="Pfam" id="PF00763"/>
    </source>
</evidence>